<dbReference type="PANTHER" id="PTHR33169:SF14">
    <property type="entry name" value="TRANSCRIPTIONAL REGULATOR RV3488"/>
    <property type="match status" value="1"/>
</dbReference>
<dbReference type="AlphaFoldDB" id="A0AA42DLJ9"/>
<dbReference type="PANTHER" id="PTHR33169">
    <property type="entry name" value="PADR-FAMILY TRANSCRIPTIONAL REGULATOR"/>
    <property type="match status" value="1"/>
</dbReference>
<organism evidence="2 3">
    <name type="scientific">Holtiella tumoricola</name>
    <dbReference type="NCBI Taxonomy" id="3018743"/>
    <lineage>
        <taxon>Bacteria</taxon>
        <taxon>Bacillati</taxon>
        <taxon>Bacillota</taxon>
        <taxon>Clostridia</taxon>
        <taxon>Lachnospirales</taxon>
        <taxon>Cellulosilyticaceae</taxon>
        <taxon>Holtiella</taxon>
    </lineage>
</organism>
<comment type="caution">
    <text evidence="2">The sequence shown here is derived from an EMBL/GenBank/DDBJ whole genome shotgun (WGS) entry which is preliminary data.</text>
</comment>
<evidence type="ECO:0000313" key="2">
    <source>
        <dbReference type="EMBL" id="MDA3731170.1"/>
    </source>
</evidence>
<dbReference type="InterPro" id="IPR005149">
    <property type="entry name" value="Tscrpt_reg_PadR_N"/>
</dbReference>
<dbReference type="SUPFAM" id="SSF46785">
    <property type="entry name" value="Winged helix' DNA-binding domain"/>
    <property type="match status" value="1"/>
</dbReference>
<name>A0AA42DLJ9_9FIRM</name>
<gene>
    <name evidence="2" type="ORF">PBV87_06665</name>
</gene>
<dbReference type="InterPro" id="IPR036390">
    <property type="entry name" value="WH_DNA-bd_sf"/>
</dbReference>
<dbReference type="Gene3D" id="1.10.10.10">
    <property type="entry name" value="Winged helix-like DNA-binding domain superfamily/Winged helix DNA-binding domain"/>
    <property type="match status" value="1"/>
</dbReference>
<proteinExistence type="predicted"/>
<dbReference type="EMBL" id="JAQIFT010000028">
    <property type="protein sequence ID" value="MDA3731170.1"/>
    <property type="molecule type" value="Genomic_DNA"/>
</dbReference>
<evidence type="ECO:0000313" key="3">
    <source>
        <dbReference type="Proteomes" id="UP001169242"/>
    </source>
</evidence>
<accession>A0AA42DLJ9</accession>
<keyword evidence="3" id="KW-1185">Reference proteome</keyword>
<dbReference type="InterPro" id="IPR036388">
    <property type="entry name" value="WH-like_DNA-bd_sf"/>
</dbReference>
<sequence>MKDQIIRKIFNGLIYIHILHHGNDDKFYGSWMIDELKEHGYNMSPGTLYPILKNMVEEGLLEKEDVNVNGKIRKYYRTTSDGAKLLNELRVNLRILVDEIS</sequence>
<dbReference type="Pfam" id="PF03551">
    <property type="entry name" value="PadR"/>
    <property type="match status" value="1"/>
</dbReference>
<reference evidence="2" key="1">
    <citation type="journal article" date="2023" name="Int. J. Syst. Evol. Microbiol.">
        <title>&lt;i&gt;Holtiella tumoricola&lt;/i&gt; gen. nov. sp. nov., isolated from a human clinical sample.</title>
        <authorList>
            <person name="Allen-Vercoe E."/>
            <person name="Daigneault M.C."/>
            <person name="Vancuren S.J."/>
            <person name="Cochrane K."/>
            <person name="O'Neal L.L."/>
            <person name="Sankaranarayanan K."/>
            <person name="Lawson P.A."/>
        </authorList>
    </citation>
    <scope>NUCLEOTIDE SEQUENCE</scope>
    <source>
        <strain evidence="2">CC70A</strain>
    </source>
</reference>
<feature type="domain" description="Transcription regulator PadR N-terminal" evidence="1">
    <location>
        <begin position="18"/>
        <end position="87"/>
    </location>
</feature>
<protein>
    <submittedName>
        <fullName evidence="2">PadR family transcriptional regulator</fullName>
    </submittedName>
</protein>
<dbReference type="InterPro" id="IPR052509">
    <property type="entry name" value="Metal_resp_DNA-bind_regulator"/>
</dbReference>
<evidence type="ECO:0000259" key="1">
    <source>
        <dbReference type="Pfam" id="PF03551"/>
    </source>
</evidence>
<dbReference type="Proteomes" id="UP001169242">
    <property type="component" value="Unassembled WGS sequence"/>
</dbReference>